<keyword evidence="3" id="KW-0448">Lipopolysaccharide biosynthesis</keyword>
<dbReference type="UniPathway" id="UPA00820"/>
<dbReference type="UniPathway" id="UPA00501"/>
<accession>A0A1M5SZC9</accession>
<gene>
    <name evidence="5" type="ORF">SAMN04488135_103225</name>
</gene>
<keyword evidence="6" id="KW-1185">Reference proteome</keyword>
<dbReference type="EMBL" id="FQXE01000003">
    <property type="protein sequence ID" value="SHH43710.1"/>
    <property type="molecule type" value="Genomic_DNA"/>
</dbReference>
<proteinExistence type="predicted"/>
<dbReference type="CDD" id="cd06532">
    <property type="entry name" value="Glyco_transf_25"/>
    <property type="match status" value="1"/>
</dbReference>
<organism evidence="5 6">
    <name type="scientific">Pollutimonas bauzanensis</name>
    <dbReference type="NCBI Taxonomy" id="658167"/>
    <lineage>
        <taxon>Bacteria</taxon>
        <taxon>Pseudomonadati</taxon>
        <taxon>Pseudomonadota</taxon>
        <taxon>Betaproteobacteria</taxon>
        <taxon>Burkholderiales</taxon>
        <taxon>Alcaligenaceae</taxon>
        <taxon>Pollutimonas</taxon>
    </lineage>
</organism>
<dbReference type="GO" id="GO:0016740">
    <property type="term" value="F:transferase activity"/>
    <property type="evidence" value="ECO:0007669"/>
    <property type="project" value="UniProtKB-KW"/>
</dbReference>
<comment type="pathway">
    <text evidence="2">Glycan metabolism; lacto-N-neotetraose biosynthesis.</text>
</comment>
<keyword evidence="5" id="KW-0808">Transferase</keyword>
<dbReference type="InterPro" id="IPR002654">
    <property type="entry name" value="Glyco_trans_25"/>
</dbReference>
<dbReference type="Pfam" id="PF01755">
    <property type="entry name" value="Glyco_transf_25"/>
    <property type="match status" value="1"/>
</dbReference>
<reference evidence="5 6" key="1">
    <citation type="submission" date="2016-11" db="EMBL/GenBank/DDBJ databases">
        <authorList>
            <person name="Jaros S."/>
            <person name="Januszkiewicz K."/>
            <person name="Wedrychowicz H."/>
        </authorList>
    </citation>
    <scope>NUCLEOTIDE SEQUENCE [LARGE SCALE GENOMIC DNA]</scope>
    <source>
        <strain evidence="5 6">CGMCC 1.10190</strain>
    </source>
</reference>
<dbReference type="AlphaFoldDB" id="A0A1M5SZC9"/>
<protein>
    <submittedName>
        <fullName evidence="5">Glycosyl transferase, family 25</fullName>
    </submittedName>
</protein>
<evidence type="ECO:0000313" key="5">
    <source>
        <dbReference type="EMBL" id="SHH43710.1"/>
    </source>
</evidence>
<evidence type="ECO:0000256" key="3">
    <source>
        <dbReference type="ARBA" id="ARBA00022985"/>
    </source>
</evidence>
<dbReference type="STRING" id="658167.SAMN04488135_103225"/>
<dbReference type="Proteomes" id="UP000184226">
    <property type="component" value="Unassembled WGS sequence"/>
</dbReference>
<evidence type="ECO:0000256" key="2">
    <source>
        <dbReference type="ARBA" id="ARBA00005222"/>
    </source>
</evidence>
<name>A0A1M5SZC9_9BURK</name>
<comment type="pathway">
    <text evidence="1">Bacterial outer membrane biogenesis; lipooligosaccharide biosynthesis.</text>
</comment>
<evidence type="ECO:0000313" key="6">
    <source>
        <dbReference type="Proteomes" id="UP000184226"/>
    </source>
</evidence>
<evidence type="ECO:0000259" key="4">
    <source>
        <dbReference type="Pfam" id="PF01755"/>
    </source>
</evidence>
<dbReference type="GO" id="GO:0009103">
    <property type="term" value="P:lipopolysaccharide biosynthetic process"/>
    <property type="evidence" value="ECO:0007669"/>
    <property type="project" value="UniProtKB-KW"/>
</dbReference>
<evidence type="ECO:0000256" key="1">
    <source>
        <dbReference type="ARBA" id="ARBA00005068"/>
    </source>
</evidence>
<feature type="domain" description="Glycosyl transferase family 25" evidence="4">
    <location>
        <begin position="1"/>
        <end position="164"/>
    </location>
</feature>
<sequence>MRAQMDRMGIPFEFFDAIHGARNPDHYLFKKYNDKKRLSLRGAGASLRLPQLGCFASHYLLWEKCAQADAPIIVLEDDAILLPPFLSFYEHAAGFAEEHGLVWLQPSRKVANQAGRSIGKVGSLTVKKFAKGFAGTTGYMIAPRTARILLEYCSEWIYPVDNTMDRFYDHKIEAIGLDPVCVAQDDDFESSINIAPAGRKRSVSDSLRREWVSLKDTVNRTAHNLAFHIKFTLR</sequence>